<dbReference type="EMBL" id="QUMO01000006">
    <property type="protein sequence ID" value="REF83261.1"/>
    <property type="molecule type" value="Genomic_DNA"/>
</dbReference>
<dbReference type="RefSeq" id="WP_115837799.1">
    <property type="nucleotide sequence ID" value="NZ_CP025086.1"/>
</dbReference>
<sequence length="423" mass="46914">MGFLRKFHRQVDWSEDEQLWAGSQFTSHSATGVAINQTNALSATTFYACVMMLSEDVAKLKPLLFQPRDDGGRNLVTKHWLVDLLRKPNDWQSGFEFRQMMMVQLLLRENAYAVICRTKGGRPYKLIPVNSDRVAIWEAPSGELFYRVTPLGLHEMAELRDQPFLIPAEDVFHLRGLSINGLLGSSRIVLHKDAVGLAIAQEQQQSRWMQADSNPGGILTTNARLGPGTAERIAKDWRTLHSGMSNSGKVAVLEQGLKFNKLGMSAADMDFINGRNYQRQDIALLFRIPPHMIGIVQGRSAAGVVDQQAAEYLNFTLTGHTQRFSDKADLAFNISGMGMFLDWDYSILTRADQATRYQNYQKMIAGGFGTPNEARIDDGKNPMPDGDKLWKPTNIAYAGSDVGGTAPEGAGRPSEDDVGGDED</sequence>
<dbReference type="InterPro" id="IPR006944">
    <property type="entry name" value="Phage/GTA_portal"/>
</dbReference>
<reference evidence="2 3" key="1">
    <citation type="submission" date="2018-08" db="EMBL/GenBank/DDBJ databases">
        <title>Genomic Encyclopedia of Type Strains, Phase IV (KMG-IV): sequencing the most valuable type-strain genomes for metagenomic binning, comparative biology and taxonomic classification.</title>
        <authorList>
            <person name="Goeker M."/>
        </authorList>
    </citation>
    <scope>NUCLEOTIDE SEQUENCE [LARGE SCALE GENOMIC DNA]</scope>
    <source>
        <strain evidence="2 3">BW863</strain>
    </source>
</reference>
<dbReference type="Pfam" id="PF04860">
    <property type="entry name" value="Phage_portal"/>
    <property type="match status" value="1"/>
</dbReference>
<accession>A0A3D9YN06</accession>
<evidence type="ECO:0000313" key="2">
    <source>
        <dbReference type="EMBL" id="REF83261.1"/>
    </source>
</evidence>
<organism evidence="2 3">
    <name type="scientific">Methylovirgula ligni</name>
    <dbReference type="NCBI Taxonomy" id="569860"/>
    <lineage>
        <taxon>Bacteria</taxon>
        <taxon>Pseudomonadati</taxon>
        <taxon>Pseudomonadota</taxon>
        <taxon>Alphaproteobacteria</taxon>
        <taxon>Hyphomicrobiales</taxon>
        <taxon>Beijerinckiaceae</taxon>
        <taxon>Methylovirgula</taxon>
    </lineage>
</organism>
<evidence type="ECO:0000256" key="1">
    <source>
        <dbReference type="SAM" id="MobiDB-lite"/>
    </source>
</evidence>
<dbReference type="Proteomes" id="UP000256900">
    <property type="component" value="Unassembled WGS sequence"/>
</dbReference>
<dbReference type="InterPro" id="IPR006427">
    <property type="entry name" value="Portal_HK97"/>
</dbReference>
<evidence type="ECO:0000313" key="3">
    <source>
        <dbReference type="Proteomes" id="UP000256900"/>
    </source>
</evidence>
<keyword evidence="3" id="KW-1185">Reference proteome</keyword>
<gene>
    <name evidence="2" type="ORF">DES32_3177</name>
</gene>
<dbReference type="OrthoDB" id="9134461at2"/>
<proteinExistence type="predicted"/>
<dbReference type="NCBIfam" id="TIGR01537">
    <property type="entry name" value="portal_HK97"/>
    <property type="match status" value="1"/>
</dbReference>
<name>A0A3D9YN06_9HYPH</name>
<comment type="caution">
    <text evidence="2">The sequence shown here is derived from an EMBL/GenBank/DDBJ whole genome shotgun (WGS) entry which is preliminary data.</text>
</comment>
<feature type="compositionally biased region" description="Basic and acidic residues" evidence="1">
    <location>
        <begin position="374"/>
        <end position="390"/>
    </location>
</feature>
<dbReference type="AlphaFoldDB" id="A0A3D9YN06"/>
<protein>
    <submittedName>
        <fullName evidence="2">HK97 family phage portal protein</fullName>
    </submittedName>
</protein>
<feature type="region of interest" description="Disordered" evidence="1">
    <location>
        <begin position="371"/>
        <end position="423"/>
    </location>
</feature>